<feature type="compositionally biased region" description="Basic and acidic residues" evidence="1">
    <location>
        <begin position="1"/>
        <end position="13"/>
    </location>
</feature>
<evidence type="ECO:0000256" key="1">
    <source>
        <dbReference type="SAM" id="MobiDB-lite"/>
    </source>
</evidence>
<organism evidence="2">
    <name type="scientific">Rhizophora mucronata</name>
    <name type="common">Asiatic mangrove</name>
    <dbReference type="NCBI Taxonomy" id="61149"/>
    <lineage>
        <taxon>Eukaryota</taxon>
        <taxon>Viridiplantae</taxon>
        <taxon>Streptophyta</taxon>
        <taxon>Embryophyta</taxon>
        <taxon>Tracheophyta</taxon>
        <taxon>Spermatophyta</taxon>
        <taxon>Magnoliopsida</taxon>
        <taxon>eudicotyledons</taxon>
        <taxon>Gunneridae</taxon>
        <taxon>Pentapetalae</taxon>
        <taxon>rosids</taxon>
        <taxon>fabids</taxon>
        <taxon>Malpighiales</taxon>
        <taxon>Rhizophoraceae</taxon>
        <taxon>Rhizophora</taxon>
    </lineage>
</organism>
<feature type="region of interest" description="Disordered" evidence="1">
    <location>
        <begin position="1"/>
        <end position="21"/>
    </location>
</feature>
<evidence type="ECO:0000313" key="2">
    <source>
        <dbReference type="EMBL" id="MBW90973.1"/>
    </source>
</evidence>
<accession>A0A2P2JC05</accession>
<proteinExistence type="predicted"/>
<name>A0A2P2JC05_RHIMU</name>
<reference evidence="2" key="1">
    <citation type="submission" date="2018-02" db="EMBL/GenBank/DDBJ databases">
        <title>Rhizophora mucronata_Transcriptome.</title>
        <authorList>
            <person name="Meera S.P."/>
            <person name="Sreeshan A."/>
            <person name="Augustine A."/>
        </authorList>
    </citation>
    <scope>NUCLEOTIDE SEQUENCE</scope>
    <source>
        <tissue evidence="2">Leaf</tissue>
    </source>
</reference>
<dbReference type="EMBL" id="GGEC01010490">
    <property type="protein sequence ID" value="MBW90973.1"/>
    <property type="molecule type" value="Transcribed_RNA"/>
</dbReference>
<dbReference type="AlphaFoldDB" id="A0A2P2JC05"/>
<sequence>MLASHESDKHKESLSGIMKAR</sequence>
<protein>
    <submittedName>
        <fullName evidence="2">Uncharacterized protein</fullName>
    </submittedName>
</protein>